<evidence type="ECO:0000256" key="6">
    <source>
        <dbReference type="SAM" id="Phobius"/>
    </source>
</evidence>
<keyword evidence="4 6" id="KW-1133">Transmembrane helix</keyword>
<feature type="transmembrane region" description="Helical" evidence="6">
    <location>
        <begin position="371"/>
        <end position="390"/>
    </location>
</feature>
<keyword evidence="5 6" id="KW-0472">Membrane</keyword>
<evidence type="ECO:0008006" key="9">
    <source>
        <dbReference type="Google" id="ProtNLM"/>
    </source>
</evidence>
<evidence type="ECO:0000256" key="3">
    <source>
        <dbReference type="ARBA" id="ARBA00022692"/>
    </source>
</evidence>
<feature type="transmembrane region" description="Helical" evidence="6">
    <location>
        <begin position="61"/>
        <end position="94"/>
    </location>
</feature>
<organism evidence="7 8">
    <name type="scientific">Gossypium schwendimanii</name>
    <name type="common">Cotton</name>
    <dbReference type="NCBI Taxonomy" id="34291"/>
    <lineage>
        <taxon>Eukaryota</taxon>
        <taxon>Viridiplantae</taxon>
        <taxon>Streptophyta</taxon>
        <taxon>Embryophyta</taxon>
        <taxon>Tracheophyta</taxon>
        <taxon>Spermatophyta</taxon>
        <taxon>Magnoliopsida</taxon>
        <taxon>eudicotyledons</taxon>
        <taxon>Gunneridae</taxon>
        <taxon>Pentapetalae</taxon>
        <taxon>rosids</taxon>
        <taxon>malvids</taxon>
        <taxon>Malvales</taxon>
        <taxon>Malvaceae</taxon>
        <taxon>Malvoideae</taxon>
        <taxon>Gossypium</taxon>
    </lineage>
</organism>
<evidence type="ECO:0000256" key="2">
    <source>
        <dbReference type="ARBA" id="ARBA00009142"/>
    </source>
</evidence>
<dbReference type="GO" id="GO:0031464">
    <property type="term" value="C:Cul4A-RING E3 ubiquitin ligase complex"/>
    <property type="evidence" value="ECO:0007669"/>
    <property type="project" value="TreeGrafter"/>
</dbReference>
<comment type="similarity">
    <text evidence="2">Belongs to the 4-toluene sulfonate uptake permease (TSUP) (TC 2.A.102) family.</text>
</comment>
<feature type="transmembrane region" description="Helical" evidence="6">
    <location>
        <begin position="402"/>
        <end position="423"/>
    </location>
</feature>
<accession>A0A7J9KQS1</accession>
<dbReference type="Proteomes" id="UP000593576">
    <property type="component" value="Unassembled WGS sequence"/>
</dbReference>
<evidence type="ECO:0000313" key="8">
    <source>
        <dbReference type="Proteomes" id="UP000593576"/>
    </source>
</evidence>
<dbReference type="AlphaFoldDB" id="A0A7J9KQS1"/>
<dbReference type="PANTHER" id="PTHR14255">
    <property type="entry name" value="CEREBLON"/>
    <property type="match status" value="1"/>
</dbReference>
<dbReference type="OrthoDB" id="434519at2759"/>
<comment type="subcellular location">
    <subcellularLocation>
        <location evidence="1">Membrane</location>
        <topology evidence="1">Multi-pass membrane protein</topology>
    </subcellularLocation>
</comment>
<reference evidence="7 8" key="1">
    <citation type="journal article" date="2019" name="Genome Biol. Evol.">
        <title>Insights into the evolution of the New World diploid cottons (Gossypium, subgenus Houzingenia) based on genome sequencing.</title>
        <authorList>
            <person name="Grover C.E."/>
            <person name="Arick M.A. 2nd"/>
            <person name="Thrash A."/>
            <person name="Conover J.L."/>
            <person name="Sanders W.S."/>
            <person name="Peterson D.G."/>
            <person name="Frelichowski J.E."/>
            <person name="Scheffler J.A."/>
            <person name="Scheffler B.E."/>
            <person name="Wendel J.F."/>
        </authorList>
    </citation>
    <scope>NUCLEOTIDE SEQUENCE [LARGE SCALE GENOMIC DNA]</scope>
    <source>
        <strain evidence="7">1</strain>
        <tissue evidence="7">Leaf</tissue>
    </source>
</reference>
<dbReference type="PANTHER" id="PTHR14255:SF5">
    <property type="entry name" value="SULFITE EXPORTER TAUE_SAFE FAMILY PROTEIN 4"/>
    <property type="match status" value="1"/>
</dbReference>
<dbReference type="InterPro" id="IPR002781">
    <property type="entry name" value="TM_pro_TauE-like"/>
</dbReference>
<keyword evidence="8" id="KW-1185">Reference proteome</keyword>
<evidence type="ECO:0000256" key="5">
    <source>
        <dbReference type="ARBA" id="ARBA00023136"/>
    </source>
</evidence>
<proteinExistence type="inferred from homology"/>
<dbReference type="GO" id="GO:0016020">
    <property type="term" value="C:membrane"/>
    <property type="evidence" value="ECO:0007669"/>
    <property type="project" value="UniProtKB-SubCell"/>
</dbReference>
<feature type="transmembrane region" description="Helical" evidence="6">
    <location>
        <begin position="6"/>
        <end position="24"/>
    </location>
</feature>
<evidence type="ECO:0000313" key="7">
    <source>
        <dbReference type="EMBL" id="MBA0848741.1"/>
    </source>
</evidence>
<feature type="transmembrane region" description="Helical" evidence="6">
    <location>
        <begin position="161"/>
        <end position="181"/>
    </location>
</feature>
<dbReference type="GO" id="GO:0016567">
    <property type="term" value="P:protein ubiquitination"/>
    <property type="evidence" value="ECO:0007669"/>
    <property type="project" value="TreeGrafter"/>
</dbReference>
<feature type="transmembrane region" description="Helical" evidence="6">
    <location>
        <begin position="254"/>
        <end position="273"/>
    </location>
</feature>
<feature type="transmembrane region" description="Helical" evidence="6">
    <location>
        <begin position="341"/>
        <end position="364"/>
    </location>
</feature>
<sequence>MATKGFVLYLLSGFSIAVLSVLFIQKSNNDDMNQSSNLLESPYNLSTTEKVWPALELNWRLVMATVIGFLGSACGTVGGVGGGGIFVPMLTLIVGFDTKSAAAISKCMIMGASASSVWYNLRVPHPTKEAPIIDYDLALLFQPMLMLGITVGVALSVVFPYWLITVLIIILFLGTSSRSFYRGIEMWKEETILNVVLIDTEYEPLVPKEEKSKLQILCFNLRWKRLLVLASVWVLFTVIQVIKNDVVPCTTLYWVLFCLQFPIATLVFGYEATKLYKEHKNRMSTGNAETVCGASIQWSPLNIAFCALCGILGGTVGGLLGSGGGFILGPLLLEIGVIPQVASATATFVMMFSSSLSVAEFYLLKRFPMPYALYLMGVSILAGFWGQYFVRKLITILRRASLIVFILSGVIFASALTMGVIGIERSIRMIHNHEFMGFLDFCSSQ</sequence>
<feature type="transmembrane region" description="Helical" evidence="6">
    <location>
        <begin position="303"/>
        <end position="329"/>
    </location>
</feature>
<name>A0A7J9KQS1_GOSSC</name>
<evidence type="ECO:0000256" key="1">
    <source>
        <dbReference type="ARBA" id="ARBA00004141"/>
    </source>
</evidence>
<evidence type="ECO:0000256" key="4">
    <source>
        <dbReference type="ARBA" id="ARBA00022989"/>
    </source>
</evidence>
<dbReference type="Pfam" id="PF01925">
    <property type="entry name" value="TauE"/>
    <property type="match status" value="2"/>
</dbReference>
<comment type="caution">
    <text evidence="7">The sequence shown here is derived from an EMBL/GenBank/DDBJ whole genome shotgun (WGS) entry which is preliminary data.</text>
</comment>
<gene>
    <name evidence="7" type="ORF">Goshw_006513</name>
</gene>
<feature type="transmembrane region" description="Helical" evidence="6">
    <location>
        <begin position="226"/>
        <end position="242"/>
    </location>
</feature>
<keyword evidence="3 6" id="KW-0812">Transmembrane</keyword>
<protein>
    <recommendedName>
        <fullName evidence="9">Sulfite exporter TauE/SafE family protein</fullName>
    </recommendedName>
</protein>
<dbReference type="EMBL" id="JABFAF010000002">
    <property type="protein sequence ID" value="MBA0848741.1"/>
    <property type="molecule type" value="Genomic_DNA"/>
</dbReference>